<evidence type="ECO:0000256" key="3">
    <source>
        <dbReference type="ARBA" id="ARBA00023054"/>
    </source>
</evidence>
<feature type="coiled-coil region" evidence="5">
    <location>
        <begin position="204"/>
        <end position="293"/>
    </location>
</feature>
<evidence type="ECO:0000256" key="2">
    <source>
        <dbReference type="ARBA" id="ARBA00022490"/>
    </source>
</evidence>
<feature type="region of interest" description="Disordered" evidence="6">
    <location>
        <begin position="959"/>
        <end position="998"/>
    </location>
</feature>
<dbReference type="GO" id="GO:0007165">
    <property type="term" value="P:signal transduction"/>
    <property type="evidence" value="ECO:0007669"/>
    <property type="project" value="InterPro"/>
</dbReference>
<feature type="compositionally biased region" description="Basic and acidic residues" evidence="6">
    <location>
        <begin position="1583"/>
        <end position="1595"/>
    </location>
</feature>
<dbReference type="GO" id="GO:0060090">
    <property type="term" value="F:molecular adaptor activity"/>
    <property type="evidence" value="ECO:0007669"/>
    <property type="project" value="InterPro"/>
</dbReference>
<dbReference type="GO" id="GO:0005813">
    <property type="term" value="C:centrosome"/>
    <property type="evidence" value="ECO:0007669"/>
    <property type="project" value="UniProtKB-SubCell"/>
</dbReference>
<dbReference type="Proteomes" id="UP000678393">
    <property type="component" value="Unassembled WGS sequence"/>
</dbReference>
<feature type="non-terminal residue" evidence="7">
    <location>
        <position position="1"/>
    </location>
</feature>
<feature type="coiled-coil region" evidence="5">
    <location>
        <begin position="1298"/>
        <end position="1332"/>
    </location>
</feature>
<feature type="coiled-coil region" evidence="5">
    <location>
        <begin position="1024"/>
        <end position="1092"/>
    </location>
</feature>
<feature type="coiled-coil region" evidence="5">
    <location>
        <begin position="893"/>
        <end position="934"/>
    </location>
</feature>
<feature type="coiled-coil region" evidence="5">
    <location>
        <begin position="541"/>
        <end position="582"/>
    </location>
</feature>
<feature type="region of interest" description="Disordered" evidence="6">
    <location>
        <begin position="1339"/>
        <end position="1362"/>
    </location>
</feature>
<keyword evidence="8" id="KW-1185">Reference proteome</keyword>
<keyword evidence="4" id="KW-0206">Cytoskeleton</keyword>
<feature type="compositionally biased region" description="Polar residues" evidence="6">
    <location>
        <begin position="1173"/>
        <end position="1183"/>
    </location>
</feature>
<proteinExistence type="predicted"/>
<dbReference type="OrthoDB" id="6161412at2759"/>
<evidence type="ECO:0000256" key="5">
    <source>
        <dbReference type="SAM" id="Coils"/>
    </source>
</evidence>
<organism evidence="7 8">
    <name type="scientific">Candidula unifasciata</name>
    <dbReference type="NCBI Taxonomy" id="100452"/>
    <lineage>
        <taxon>Eukaryota</taxon>
        <taxon>Metazoa</taxon>
        <taxon>Spiralia</taxon>
        <taxon>Lophotrochozoa</taxon>
        <taxon>Mollusca</taxon>
        <taxon>Gastropoda</taxon>
        <taxon>Heterobranchia</taxon>
        <taxon>Euthyneura</taxon>
        <taxon>Panpulmonata</taxon>
        <taxon>Eupulmonata</taxon>
        <taxon>Stylommatophora</taxon>
        <taxon>Helicina</taxon>
        <taxon>Helicoidea</taxon>
        <taxon>Geomitridae</taxon>
        <taxon>Candidula</taxon>
    </lineage>
</organism>
<feature type="compositionally biased region" description="Polar residues" evidence="6">
    <location>
        <begin position="676"/>
        <end position="687"/>
    </location>
</feature>
<reference evidence="7" key="1">
    <citation type="submission" date="2021-04" db="EMBL/GenBank/DDBJ databases">
        <authorList>
            <consortium name="Molecular Ecology Group"/>
        </authorList>
    </citation>
    <scope>NUCLEOTIDE SEQUENCE</scope>
</reference>
<dbReference type="PANTHER" id="PTHR44981:SF2">
    <property type="entry name" value="PERICENTRIN-LIKE PROTEIN, ISOFORM F"/>
    <property type="match status" value="1"/>
</dbReference>
<evidence type="ECO:0000256" key="4">
    <source>
        <dbReference type="ARBA" id="ARBA00023212"/>
    </source>
</evidence>
<dbReference type="InterPro" id="IPR028745">
    <property type="entry name" value="AKAP9/Pericentrin"/>
</dbReference>
<feature type="region of interest" description="Disordered" evidence="6">
    <location>
        <begin position="1569"/>
        <end position="1603"/>
    </location>
</feature>
<evidence type="ECO:0000256" key="6">
    <source>
        <dbReference type="SAM" id="MobiDB-lite"/>
    </source>
</evidence>
<keyword evidence="3 5" id="KW-0175">Coiled coil</keyword>
<feature type="coiled-coil region" evidence="5">
    <location>
        <begin position="1387"/>
        <end position="1489"/>
    </location>
</feature>
<feature type="region of interest" description="Disordered" evidence="6">
    <location>
        <begin position="652"/>
        <end position="693"/>
    </location>
</feature>
<dbReference type="EMBL" id="CAJHNH020001380">
    <property type="protein sequence ID" value="CAG5122860.1"/>
    <property type="molecule type" value="Genomic_DNA"/>
</dbReference>
<name>A0A8S3Z5K6_9EUPU</name>
<gene>
    <name evidence="7" type="ORF">CUNI_LOCUS8418</name>
</gene>
<feature type="coiled-coil region" evidence="5">
    <location>
        <begin position="771"/>
        <end position="830"/>
    </location>
</feature>
<evidence type="ECO:0008006" key="9">
    <source>
        <dbReference type="Google" id="ProtNLM"/>
    </source>
</evidence>
<accession>A0A8S3Z5K6</accession>
<evidence type="ECO:0000256" key="1">
    <source>
        <dbReference type="ARBA" id="ARBA00004300"/>
    </source>
</evidence>
<evidence type="ECO:0000313" key="7">
    <source>
        <dbReference type="EMBL" id="CAG5122860.1"/>
    </source>
</evidence>
<feature type="coiled-coil region" evidence="5">
    <location>
        <begin position="1619"/>
        <end position="1789"/>
    </location>
</feature>
<protein>
    <recommendedName>
        <fullName evidence="9">A-kinase anchor protein 9</fullName>
    </recommendedName>
</protein>
<keyword evidence="2" id="KW-0963">Cytoplasm</keyword>
<feature type="region of interest" description="Disordered" evidence="6">
    <location>
        <begin position="1150"/>
        <end position="1183"/>
    </location>
</feature>
<feature type="compositionally biased region" description="Basic and acidic residues" evidence="6">
    <location>
        <begin position="659"/>
        <end position="675"/>
    </location>
</feature>
<evidence type="ECO:0000313" key="8">
    <source>
        <dbReference type="Proteomes" id="UP000678393"/>
    </source>
</evidence>
<comment type="caution">
    <text evidence="7">The sequence shown here is derived from an EMBL/GenBank/DDBJ whole genome shotgun (WGS) entry which is preliminary data.</text>
</comment>
<dbReference type="PANTHER" id="PTHR44981">
    <property type="entry name" value="PERICENTRIN-LIKE PROTEIN, ISOFORM F"/>
    <property type="match status" value="1"/>
</dbReference>
<feature type="coiled-coil region" evidence="5">
    <location>
        <begin position="354"/>
        <end position="444"/>
    </location>
</feature>
<comment type="subcellular location">
    <subcellularLocation>
        <location evidence="1">Cytoplasm</location>
        <location evidence="1">Cytoskeleton</location>
        <location evidence="1">Microtubule organizing center</location>
        <location evidence="1">Centrosome</location>
    </subcellularLocation>
</comment>
<sequence>MEQRKQEYAQLVSNLRAKLGEEEQEELDKAISELTKVQSAEIESINATYQYDLSLELTALKLSMEQIYTSKLQLEMSDMKMKYDQRLDNLSKQHKEEMNMLTARSTNINSSDSVSSSLTDQYNSLIQHISAQLEQMLHEEQEKADLPKQSVDGVVNGEQNQVPSVHFAQDLRNLLLTQQEEVLSLRSKLLSEYESLLQHRAEVMQSQSSHVSALEEQMLQLEKQRDEEFRTKQETILSSNGEHSEESETQREKLELQLEELRSYYEAKLEHMRSSYEKEMNFLKDNYEQQIKSLICNRLNESDNEALDSANLAPSASSSDQHEDKPTKIIQAGVSDIDLKDISQSAEMDLSVTLKRLESELAEKDAQCKELMAKLKSEELRSNSLEADVANLRKELEDLQQKSSEALSQCSYLQELLMQKDTIIEQLELEKGESEKLYRDILEKESSSSRSLVNRDYLSGADGDDSFVSARDVLKETPSPHAGEGPDHQTSAWAGHEENINSNNVYELEGSFPHVPVSAEDAMGNSNNNSNSNNNYSDSALASLEGMVENLKKHIEELDQQLIEAKEREAKLQAQIEEKEYSFKEMIESIRLELEHERQMEVETLQSEFKVQLEIELKRQAAELLMSQSTEEAPAVQTESKLLHPEALSSGIVASQSDNEQRVTSEVFSKQKSEQEMSALSQPNVTDSDNKHHDALHQRSEFYLQQVTLEAALVPAEAAEVTSGGSVSEHINEESTATVSTLSCQDNLEIVSPSTHVLTVTDMENVIAKIEKQYEERIAVLKEQLEQLSEERALLISRHQEELERIRKQLNDTEDEYEHLLEDAQSGEQKEVYQLLKDKYDEELEIAKSIMQKEFDQTLSEEKKMFVERHRQLMDGFMEDGERREQEAEERHHEELQTLTRKFEQTVQDYEQEIEKLSHDLKLLRDARLEETDEPEGTMKSDRTLPEIDEITFSFQEVDSKADSFDSPRSQGASAEPRHHYTDGTGAVYHGSDDETDANTHSTMQIRTFADVVKIPAPLTVSERQKFELKIQQLVTEVERLRQQLREAEHRESVLAHLSSSDTQTGDDPAVIAMLRSEIERISAERESVLRTNSRLFSLLSENVKTYIGVEDTINHRLSLVVAGARPPVSHPSDDMESHELSQDSLDLPGAVGFAAHDSPEARGAAAPDGDLSQDSHGFENTSLLSNATDEGLEVSQRLAESIFVGPDLDAEGEDIVTDASGRLQNAVGQLLELLERSTVQLKEAKATQQELLDTLASRAQELELTKIRCSELDSQLTAEIEAKEYLVLELHKAEGLISGYSTERESMESQIQSLEDQREVLIVELDTTRSRLQELQPSETHFESTVDGPCHQQPLPRQTTGPEMQAKKQQDLCMPADSSPVLLEEIANLSEDKKELSTQLQYQINQLQKQLLDQETATEEAERRHEAAIEERNQAVADLKLQLENVEKLLKANKAFVEEQMAEREQEREEHQQEIERLEQLLEGKDRSATSQQRLQLEISDLTEQLQARTASQSSMHQRILDLQKSLEDKELSAHDLKAWVSQLECELDQRGSVEEQLKQRIHKLEKQLTEKSEESDATEEEASKSLASKEEKGNSPVQLSPAKKCHYASSVSLKEELERAQYIEEELTHENVALKEQLQQQLLQISGLRNQLDHLRHYGGNHEESDATQLRLKLQAERDKVEIMEEKLSEAQNKLDKFEHILQTKEEEAEDVKTKVSRILEMGDVHGENEVLKEKLKELQAQLFHLSSQASLQALPPELLEEKNIEIDDLKHKLQLVETELSQLMQEDTLHK</sequence>
<feature type="coiled-coil region" evidence="5">
    <location>
        <begin position="5"/>
        <end position="40"/>
    </location>
</feature>